<dbReference type="AlphaFoldDB" id="A0A238KTD3"/>
<sequence>MVLAMREFDTSKLPSELLPLVARIRSQVFAVNERICDVYRTEEKDNDRLREREERLRRAVRVRQMAVELFDGLNVAVAKFDVLRLEVVTGPDTKRVAELLSS</sequence>
<proteinExistence type="predicted"/>
<protein>
    <submittedName>
        <fullName evidence="1">Uncharacterized protein</fullName>
    </submittedName>
</protein>
<dbReference type="Proteomes" id="UP000202922">
    <property type="component" value="Unassembled WGS sequence"/>
</dbReference>
<gene>
    <name evidence="1" type="ORF">COL8621_02964</name>
</gene>
<dbReference type="RefSeq" id="WP_141137894.1">
    <property type="nucleotide sequence ID" value="NZ_FXYE01000002.1"/>
</dbReference>
<evidence type="ECO:0000313" key="1">
    <source>
        <dbReference type="EMBL" id="SMX46084.1"/>
    </source>
</evidence>
<name>A0A238KTD3_9RHOB</name>
<dbReference type="OrthoDB" id="7859766at2"/>
<organism evidence="1 2">
    <name type="scientific">Actibacterium lipolyticum</name>
    <dbReference type="NCBI Taxonomy" id="1524263"/>
    <lineage>
        <taxon>Bacteria</taxon>
        <taxon>Pseudomonadati</taxon>
        <taxon>Pseudomonadota</taxon>
        <taxon>Alphaproteobacteria</taxon>
        <taxon>Rhodobacterales</taxon>
        <taxon>Roseobacteraceae</taxon>
        <taxon>Actibacterium</taxon>
    </lineage>
</organism>
<dbReference type="EMBL" id="FXYE01000002">
    <property type="protein sequence ID" value="SMX46084.1"/>
    <property type="molecule type" value="Genomic_DNA"/>
</dbReference>
<accession>A0A238KTD3</accession>
<reference evidence="2" key="1">
    <citation type="submission" date="2017-05" db="EMBL/GenBank/DDBJ databases">
        <authorList>
            <person name="Rodrigo-Torres L."/>
            <person name="Arahal R. D."/>
            <person name="Lucena T."/>
        </authorList>
    </citation>
    <scope>NUCLEOTIDE SEQUENCE [LARGE SCALE GENOMIC DNA]</scope>
    <source>
        <strain evidence="2">CECT 8621</strain>
    </source>
</reference>
<evidence type="ECO:0000313" key="2">
    <source>
        <dbReference type="Proteomes" id="UP000202922"/>
    </source>
</evidence>
<keyword evidence="2" id="KW-1185">Reference proteome</keyword>